<dbReference type="RefSeq" id="WP_244743449.1">
    <property type="nucleotide sequence ID" value="NZ_CP095071.1"/>
</dbReference>
<organism evidence="2 3">
    <name type="scientific">Gracilibacillus salinarum</name>
    <dbReference type="NCBI Taxonomy" id="2932255"/>
    <lineage>
        <taxon>Bacteria</taxon>
        <taxon>Bacillati</taxon>
        <taxon>Bacillota</taxon>
        <taxon>Bacilli</taxon>
        <taxon>Bacillales</taxon>
        <taxon>Bacillaceae</taxon>
        <taxon>Gracilibacillus</taxon>
    </lineage>
</organism>
<sequence>MSERVQDYWNPEFYDHRHSFVSELGNDVVQLLAPVKGESILDVGCGTGDLTNQISHRQVTIEGIDKSENMIQQALHKYPHIHFSAQDILEMEYHQQFDAVFSNAALHWVKQPKPALERIYHSLKPGGRFVAEFGGKGNVETITDAIILQIKKAGIDYHNQQFPWYFPSIAEYTALMEHAGFRVTLAQHFDRPTPLDGEEGIRNWVEMFATELLKDSSDEMKEQIISGVEDSLRDVLFQDDQWVADYKRLRVIGIK</sequence>
<keyword evidence="2" id="KW-0808">Transferase</keyword>
<dbReference type="Pfam" id="PF13847">
    <property type="entry name" value="Methyltransf_31"/>
    <property type="match status" value="1"/>
</dbReference>
<accession>A0ABY4GLU9</accession>
<evidence type="ECO:0000313" key="2">
    <source>
        <dbReference type="EMBL" id="UOQ84935.1"/>
    </source>
</evidence>
<dbReference type="PANTHER" id="PTHR43861">
    <property type="entry name" value="TRANS-ACONITATE 2-METHYLTRANSFERASE-RELATED"/>
    <property type="match status" value="1"/>
</dbReference>
<dbReference type="GO" id="GO:0008168">
    <property type="term" value="F:methyltransferase activity"/>
    <property type="evidence" value="ECO:0007669"/>
    <property type="project" value="UniProtKB-KW"/>
</dbReference>
<dbReference type="CDD" id="cd02440">
    <property type="entry name" value="AdoMet_MTases"/>
    <property type="match status" value="1"/>
</dbReference>
<evidence type="ECO:0000313" key="3">
    <source>
        <dbReference type="Proteomes" id="UP000831537"/>
    </source>
</evidence>
<dbReference type="PANTHER" id="PTHR43861:SF1">
    <property type="entry name" value="TRANS-ACONITATE 2-METHYLTRANSFERASE"/>
    <property type="match status" value="1"/>
</dbReference>
<proteinExistence type="predicted"/>
<keyword evidence="3" id="KW-1185">Reference proteome</keyword>
<dbReference type="Gene3D" id="3.40.50.150">
    <property type="entry name" value="Vaccinia Virus protein VP39"/>
    <property type="match status" value="1"/>
</dbReference>
<gene>
    <name evidence="2" type="ORF">MUN87_20165</name>
</gene>
<evidence type="ECO:0000259" key="1">
    <source>
        <dbReference type="Pfam" id="PF13847"/>
    </source>
</evidence>
<dbReference type="GO" id="GO:0032259">
    <property type="term" value="P:methylation"/>
    <property type="evidence" value="ECO:0007669"/>
    <property type="project" value="UniProtKB-KW"/>
</dbReference>
<feature type="domain" description="Methyltransferase" evidence="1">
    <location>
        <begin position="36"/>
        <end position="131"/>
    </location>
</feature>
<name>A0ABY4GLU9_9BACI</name>
<dbReference type="EMBL" id="CP095071">
    <property type="protein sequence ID" value="UOQ84935.1"/>
    <property type="molecule type" value="Genomic_DNA"/>
</dbReference>
<keyword evidence="2" id="KW-0489">Methyltransferase</keyword>
<dbReference type="Proteomes" id="UP000831537">
    <property type="component" value="Chromosome"/>
</dbReference>
<dbReference type="InterPro" id="IPR025714">
    <property type="entry name" value="Methyltranfer_dom"/>
</dbReference>
<dbReference type="SUPFAM" id="SSF53335">
    <property type="entry name" value="S-adenosyl-L-methionine-dependent methyltransferases"/>
    <property type="match status" value="1"/>
</dbReference>
<dbReference type="InterPro" id="IPR029063">
    <property type="entry name" value="SAM-dependent_MTases_sf"/>
</dbReference>
<protein>
    <submittedName>
        <fullName evidence="2">Methyltransferase domain-containing protein</fullName>
    </submittedName>
</protein>
<reference evidence="2 3" key="1">
    <citation type="submission" date="2022-04" db="EMBL/GenBank/DDBJ databases">
        <title>Gracilibacillus sp. isolated from saltern.</title>
        <authorList>
            <person name="Won M."/>
            <person name="Lee C.-M."/>
            <person name="Woen H.-Y."/>
            <person name="Kwon S.-W."/>
        </authorList>
    </citation>
    <scope>NUCLEOTIDE SEQUENCE [LARGE SCALE GENOMIC DNA]</scope>
    <source>
        <strain evidence="2 3">SSPM10-3</strain>
    </source>
</reference>